<feature type="region of interest" description="Disordered" evidence="1">
    <location>
        <begin position="203"/>
        <end position="268"/>
    </location>
</feature>
<evidence type="ECO:0000256" key="1">
    <source>
        <dbReference type="SAM" id="MobiDB-lite"/>
    </source>
</evidence>
<dbReference type="EMBL" id="CP036426">
    <property type="protein sequence ID" value="QDV36656.1"/>
    <property type="molecule type" value="Genomic_DNA"/>
</dbReference>
<dbReference type="KEGG" id="tpla:ElP_45850"/>
<keyword evidence="3" id="KW-1185">Reference proteome</keyword>
<accession>A0A518H7B7</accession>
<gene>
    <name evidence="2" type="ORF">ElP_45850</name>
</gene>
<sequence>MTSPTIAQVDAAVRAVLAGIRRAPAPGRRRPAGAFAGRLLGERQVEAIGPEVREIRVGPATVITPIARDLLKRRGIAVRLVSEPEASRRGEWGFAIEPGVAHADAIRRAIHSGPDAWAEVGGDAVEAAGWVSAGDDRGAVVLTPEASVACWVASRVPGVRPAAPADADAVARAVDRLGANLIVIEPGGRSIPSLLHGMKVFRRGGAPEVPGRPGGEGDDEDRGGDRPGDVFPAASFAAEPQAPGRRADAPGGDHRWLAGAWGGAGRVR</sequence>
<reference evidence="2 3" key="1">
    <citation type="submission" date="2019-02" db="EMBL/GenBank/DDBJ databases">
        <title>Deep-cultivation of Planctomycetes and their phenomic and genomic characterization uncovers novel biology.</title>
        <authorList>
            <person name="Wiegand S."/>
            <person name="Jogler M."/>
            <person name="Boedeker C."/>
            <person name="Pinto D."/>
            <person name="Vollmers J."/>
            <person name="Rivas-Marin E."/>
            <person name="Kohn T."/>
            <person name="Peeters S.H."/>
            <person name="Heuer A."/>
            <person name="Rast P."/>
            <person name="Oberbeckmann S."/>
            <person name="Bunk B."/>
            <person name="Jeske O."/>
            <person name="Meyerdierks A."/>
            <person name="Storesund J.E."/>
            <person name="Kallscheuer N."/>
            <person name="Luecker S."/>
            <person name="Lage O.M."/>
            <person name="Pohl T."/>
            <person name="Merkel B.J."/>
            <person name="Hornburger P."/>
            <person name="Mueller R.-W."/>
            <person name="Bruemmer F."/>
            <person name="Labrenz M."/>
            <person name="Spormann A.M."/>
            <person name="Op den Camp H."/>
            <person name="Overmann J."/>
            <person name="Amann R."/>
            <person name="Jetten M.S.M."/>
            <person name="Mascher T."/>
            <person name="Medema M.H."/>
            <person name="Devos D.P."/>
            <person name="Kaster A.-K."/>
            <person name="Ovreas L."/>
            <person name="Rohde M."/>
            <person name="Galperin M.Y."/>
            <person name="Jogler C."/>
        </authorList>
    </citation>
    <scope>NUCLEOTIDE SEQUENCE [LARGE SCALE GENOMIC DNA]</scope>
    <source>
        <strain evidence="2 3">ElP</strain>
    </source>
</reference>
<evidence type="ECO:0000313" key="3">
    <source>
        <dbReference type="Proteomes" id="UP000317835"/>
    </source>
</evidence>
<protein>
    <recommendedName>
        <fullName evidence="4">LUD domain-containing protein</fullName>
    </recommendedName>
</protein>
<dbReference type="AlphaFoldDB" id="A0A518H7B7"/>
<dbReference type="RefSeq" id="WP_231749213.1">
    <property type="nucleotide sequence ID" value="NZ_CP036426.1"/>
</dbReference>
<proteinExistence type="predicted"/>
<feature type="compositionally biased region" description="Basic and acidic residues" evidence="1">
    <location>
        <begin position="245"/>
        <end position="256"/>
    </location>
</feature>
<dbReference type="Proteomes" id="UP000317835">
    <property type="component" value="Chromosome"/>
</dbReference>
<evidence type="ECO:0000313" key="2">
    <source>
        <dbReference type="EMBL" id="QDV36656.1"/>
    </source>
</evidence>
<organism evidence="2 3">
    <name type="scientific">Tautonia plasticadhaerens</name>
    <dbReference type="NCBI Taxonomy" id="2527974"/>
    <lineage>
        <taxon>Bacteria</taxon>
        <taxon>Pseudomonadati</taxon>
        <taxon>Planctomycetota</taxon>
        <taxon>Planctomycetia</taxon>
        <taxon>Isosphaerales</taxon>
        <taxon>Isosphaeraceae</taxon>
        <taxon>Tautonia</taxon>
    </lineage>
</organism>
<evidence type="ECO:0008006" key="4">
    <source>
        <dbReference type="Google" id="ProtNLM"/>
    </source>
</evidence>
<name>A0A518H7B7_9BACT</name>